<gene>
    <name evidence="8" type="ORF">MMAD_43010</name>
</gene>
<keyword evidence="3 6" id="KW-0812">Transmembrane</keyword>
<keyword evidence="5 6" id="KW-0472">Membrane</keyword>
<feature type="domain" description="RDD" evidence="7">
    <location>
        <begin position="15"/>
        <end position="160"/>
    </location>
</feature>
<protein>
    <recommendedName>
        <fullName evidence="7">RDD domain-containing protein</fullName>
    </recommendedName>
</protein>
<evidence type="ECO:0000256" key="2">
    <source>
        <dbReference type="ARBA" id="ARBA00022475"/>
    </source>
</evidence>
<evidence type="ECO:0000313" key="9">
    <source>
        <dbReference type="Proteomes" id="UP000466517"/>
    </source>
</evidence>
<dbReference type="InterPro" id="IPR051791">
    <property type="entry name" value="Pra-immunoreactive"/>
</dbReference>
<dbReference type="AlphaFoldDB" id="A0A7I7XLC5"/>
<feature type="transmembrane region" description="Helical" evidence="6">
    <location>
        <begin position="70"/>
        <end position="89"/>
    </location>
</feature>
<dbReference type="PANTHER" id="PTHR36115:SF6">
    <property type="entry name" value="PROLINE-RICH ANTIGEN HOMOLOG"/>
    <property type="match status" value="1"/>
</dbReference>
<keyword evidence="2" id="KW-1003">Cell membrane</keyword>
<dbReference type="EMBL" id="AP022610">
    <property type="protein sequence ID" value="BBZ30006.1"/>
    <property type="molecule type" value="Genomic_DNA"/>
</dbReference>
<dbReference type="PANTHER" id="PTHR36115">
    <property type="entry name" value="PROLINE-RICH ANTIGEN HOMOLOG-RELATED"/>
    <property type="match status" value="1"/>
</dbReference>
<feature type="transmembrane region" description="Helical" evidence="6">
    <location>
        <begin position="22"/>
        <end position="42"/>
    </location>
</feature>
<dbReference type="KEGG" id="mmag:MMAD_43010"/>
<evidence type="ECO:0000313" key="8">
    <source>
        <dbReference type="EMBL" id="BBZ30006.1"/>
    </source>
</evidence>
<dbReference type="InterPro" id="IPR010432">
    <property type="entry name" value="RDD"/>
</dbReference>
<organism evidence="8 9">
    <name type="scientific">Mycolicibacterium madagascariense</name>
    <dbReference type="NCBI Taxonomy" id="212765"/>
    <lineage>
        <taxon>Bacteria</taxon>
        <taxon>Bacillati</taxon>
        <taxon>Actinomycetota</taxon>
        <taxon>Actinomycetes</taxon>
        <taxon>Mycobacteriales</taxon>
        <taxon>Mycobacteriaceae</taxon>
        <taxon>Mycolicibacterium</taxon>
    </lineage>
</organism>
<dbReference type="Pfam" id="PF06271">
    <property type="entry name" value="RDD"/>
    <property type="match status" value="1"/>
</dbReference>
<evidence type="ECO:0000256" key="4">
    <source>
        <dbReference type="ARBA" id="ARBA00022989"/>
    </source>
</evidence>
<sequence length="171" mass="18663">MNQPERAPRLARTAYTSWVTRVLAYLIDVVPAVIVFLLGVAIEVGTRQRLCAATTTPYDIAPYCATGNSYVGLSVFLGSMVVALAYLVWNYGYRQGTTGSSLGKSVLKFRVVGERTGQPIGFGRSVLRQLAHAVDAVICYVGFLFPLWDARRQTLADKLVKTVCVPLSGTR</sequence>
<keyword evidence="4 6" id="KW-1133">Transmembrane helix</keyword>
<keyword evidence="9" id="KW-1185">Reference proteome</keyword>
<evidence type="ECO:0000256" key="6">
    <source>
        <dbReference type="SAM" id="Phobius"/>
    </source>
</evidence>
<reference evidence="8 9" key="1">
    <citation type="journal article" date="2019" name="Emerg. Microbes Infect.">
        <title>Comprehensive subspecies identification of 175 nontuberculous mycobacteria species based on 7547 genomic profiles.</title>
        <authorList>
            <person name="Matsumoto Y."/>
            <person name="Kinjo T."/>
            <person name="Motooka D."/>
            <person name="Nabeya D."/>
            <person name="Jung N."/>
            <person name="Uechi K."/>
            <person name="Horii T."/>
            <person name="Iida T."/>
            <person name="Fujita J."/>
            <person name="Nakamura S."/>
        </authorList>
    </citation>
    <scope>NUCLEOTIDE SEQUENCE [LARGE SCALE GENOMIC DNA]</scope>
    <source>
        <strain evidence="8 9">JCM 13574</strain>
    </source>
</reference>
<proteinExistence type="predicted"/>
<feature type="transmembrane region" description="Helical" evidence="6">
    <location>
        <begin position="130"/>
        <end position="148"/>
    </location>
</feature>
<name>A0A7I7XLC5_9MYCO</name>
<evidence type="ECO:0000256" key="5">
    <source>
        <dbReference type="ARBA" id="ARBA00023136"/>
    </source>
</evidence>
<evidence type="ECO:0000259" key="7">
    <source>
        <dbReference type="Pfam" id="PF06271"/>
    </source>
</evidence>
<dbReference type="Proteomes" id="UP000466517">
    <property type="component" value="Chromosome"/>
</dbReference>
<evidence type="ECO:0000256" key="3">
    <source>
        <dbReference type="ARBA" id="ARBA00022692"/>
    </source>
</evidence>
<evidence type="ECO:0000256" key="1">
    <source>
        <dbReference type="ARBA" id="ARBA00004651"/>
    </source>
</evidence>
<accession>A0A7I7XLC5</accession>
<dbReference type="GO" id="GO:0005886">
    <property type="term" value="C:plasma membrane"/>
    <property type="evidence" value="ECO:0007669"/>
    <property type="project" value="UniProtKB-SubCell"/>
</dbReference>
<comment type="subcellular location">
    <subcellularLocation>
        <location evidence="1">Cell membrane</location>
        <topology evidence="1">Multi-pass membrane protein</topology>
    </subcellularLocation>
</comment>